<accession>A0A3G8M8K9</accession>
<evidence type="ECO:0000256" key="1">
    <source>
        <dbReference type="ARBA" id="ARBA00004922"/>
    </source>
</evidence>
<evidence type="ECO:0000256" key="4">
    <source>
        <dbReference type="ARBA" id="ARBA00022803"/>
    </source>
</evidence>
<dbReference type="PANTHER" id="PTHR44998">
    <property type="match status" value="1"/>
</dbReference>
<evidence type="ECO:0000313" key="6">
    <source>
        <dbReference type="EMBL" id="AZG77532.1"/>
    </source>
</evidence>
<dbReference type="AlphaFoldDB" id="A0A3G8M8K9"/>
<feature type="domain" description="O-GlcNAc transferase C-terminal" evidence="5">
    <location>
        <begin position="244"/>
        <end position="427"/>
    </location>
</feature>
<keyword evidence="3" id="KW-0677">Repeat</keyword>
<dbReference type="Pfam" id="PF13844">
    <property type="entry name" value="Glyco_transf_41"/>
    <property type="match status" value="2"/>
</dbReference>
<sequence>MKSISRSRAMCEWDDFDTAAPQIRAALAMSDGPATPPFLLLSEPGITAGEQRACSESWTAARLLAAGPLRASLAMRFDLSARSRIRVGYLSNDFHEHATAHLLVETLEAHDRARFEIRAYSYCGVEGAMRTRLRAAFDAFADISQLTDAEAARLINADGVDILVDLKGFTHGARTSVMMLRPAPVQVNYLGYPGTLGTGVCDYIVTDRYVTPPSSASAYSEAFAYLPHAYQPHGRGTPLRAPPSRAAAGLPAEGFVYCCFNQAYKLTPFIFDLWARLLEATPGAVLWLSAAMLAEGNLRNEMRRRGIDAARMIFAPHLPQAEHLARLQLADLALDTAPFGSHTTASDALWAGVPIVTCAGETFPSRVAGSLLHAIGLPELIAADFDEYLEIALVLAGDPVRCAELRAKLAANRLTTALFDVYAYTRALESLFEDMWRRRLAGAPPMVIGAD</sequence>
<feature type="domain" description="O-GlcNAc transferase C-terminal" evidence="5">
    <location>
        <begin position="81"/>
        <end position="230"/>
    </location>
</feature>
<proteinExistence type="predicted"/>
<comment type="pathway">
    <text evidence="1">Protein modification; protein glycosylation.</text>
</comment>
<evidence type="ECO:0000259" key="5">
    <source>
        <dbReference type="Pfam" id="PF13844"/>
    </source>
</evidence>
<dbReference type="Gene3D" id="3.40.50.11380">
    <property type="match status" value="1"/>
</dbReference>
<reference evidence="6 7" key="1">
    <citation type="submission" date="2018-11" db="EMBL/GenBank/DDBJ databases">
        <title>Genome squencing of methanotrophic bacteria isolated from alkaline groundwater in Korea.</title>
        <authorList>
            <person name="Nguyen L.N."/>
        </authorList>
    </citation>
    <scope>NUCLEOTIDE SEQUENCE [LARGE SCALE GENOMIC DNA]</scope>
    <source>
        <strain evidence="6 7">GW6</strain>
    </source>
</reference>
<evidence type="ECO:0000256" key="2">
    <source>
        <dbReference type="ARBA" id="ARBA00022679"/>
    </source>
</evidence>
<dbReference type="RefSeq" id="WP_124739198.1">
    <property type="nucleotide sequence ID" value="NZ_CP034086.1"/>
</dbReference>
<dbReference type="InterPro" id="IPR029489">
    <property type="entry name" value="OGT/SEC/SPY_C"/>
</dbReference>
<evidence type="ECO:0000256" key="3">
    <source>
        <dbReference type="ARBA" id="ARBA00022737"/>
    </source>
</evidence>
<dbReference type="SUPFAM" id="SSF53756">
    <property type="entry name" value="UDP-Glycosyltransferase/glycogen phosphorylase"/>
    <property type="match status" value="1"/>
</dbReference>
<dbReference type="KEGG" id="mros:EHO51_12760"/>
<keyword evidence="6" id="KW-0328">Glycosyltransferase</keyword>
<keyword evidence="4" id="KW-0802">TPR repeat</keyword>
<dbReference type="PANTHER" id="PTHR44998:SF1">
    <property type="entry name" value="UDP-N-ACETYLGLUCOSAMINE--PEPTIDE N-ACETYLGLUCOSAMINYLTRANSFERASE 110 KDA SUBUNIT"/>
    <property type="match status" value="1"/>
</dbReference>
<organism evidence="6 7">
    <name type="scientific">Methylocystis rosea</name>
    <dbReference type="NCBI Taxonomy" id="173366"/>
    <lineage>
        <taxon>Bacteria</taxon>
        <taxon>Pseudomonadati</taxon>
        <taxon>Pseudomonadota</taxon>
        <taxon>Alphaproteobacteria</taxon>
        <taxon>Hyphomicrobiales</taxon>
        <taxon>Methylocystaceae</taxon>
        <taxon>Methylocystis</taxon>
    </lineage>
</organism>
<dbReference type="GO" id="GO:0016757">
    <property type="term" value="F:glycosyltransferase activity"/>
    <property type="evidence" value="ECO:0007669"/>
    <property type="project" value="UniProtKB-KW"/>
</dbReference>
<dbReference type="EMBL" id="CP034086">
    <property type="protein sequence ID" value="AZG77532.1"/>
    <property type="molecule type" value="Genomic_DNA"/>
</dbReference>
<dbReference type="Proteomes" id="UP000273982">
    <property type="component" value="Chromosome"/>
</dbReference>
<evidence type="ECO:0000313" key="7">
    <source>
        <dbReference type="Proteomes" id="UP000273982"/>
    </source>
</evidence>
<name>A0A3G8M8K9_9HYPH</name>
<gene>
    <name evidence="6" type="ORF">EHO51_12760</name>
</gene>
<protein>
    <submittedName>
        <fullName evidence="6">UDP-N-acetylglucosamine-peptide N-acetylglucosaminyltransferase</fullName>
    </submittedName>
</protein>
<dbReference type="Gene3D" id="3.40.50.2000">
    <property type="entry name" value="Glycogen Phosphorylase B"/>
    <property type="match status" value="1"/>
</dbReference>
<keyword evidence="2 6" id="KW-0808">Transferase</keyword>